<keyword evidence="4" id="KW-1185">Reference proteome</keyword>
<protein>
    <recommendedName>
        <fullName evidence="2">Oxo-4-hydroxy-4-carboxy-5-ureidoimidazoline decarboxylase domain-containing protein</fullName>
    </recommendedName>
</protein>
<evidence type="ECO:0000256" key="1">
    <source>
        <dbReference type="ARBA" id="ARBA00022631"/>
    </source>
</evidence>
<dbReference type="InterPro" id="IPR036778">
    <property type="entry name" value="OHCU_decarboxylase_sf"/>
</dbReference>
<dbReference type="Pfam" id="PF09349">
    <property type="entry name" value="OHCU_decarbox"/>
    <property type="match status" value="1"/>
</dbReference>
<dbReference type="EMBL" id="CP058608">
    <property type="protein sequence ID" value="QLG73386.1"/>
    <property type="molecule type" value="Genomic_DNA"/>
</dbReference>
<accession>A0A7H9B4T3</accession>
<dbReference type="OrthoDB" id="5398391at2759"/>
<dbReference type="Gene3D" id="1.10.3330.10">
    <property type="entry name" value="Oxo-4-hydroxy-4-carboxy-5-ureidoimidazoline decarboxylase"/>
    <property type="match status" value="1"/>
</dbReference>
<evidence type="ECO:0000313" key="3">
    <source>
        <dbReference type="EMBL" id="QLG73386.1"/>
    </source>
</evidence>
<dbReference type="InterPro" id="IPR018020">
    <property type="entry name" value="OHCU_decarboxylase"/>
</dbReference>
<dbReference type="GeneID" id="59237128"/>
<dbReference type="PANTHER" id="PTHR37987:SF1">
    <property type="entry name" value="OXO-4-HYDROXY-4-CARBOXY-5-UREIDOIMIDAZOLINE DECARBOXYLASE DOMAIN-CONTAINING PROTEIN"/>
    <property type="match status" value="1"/>
</dbReference>
<dbReference type="PANTHER" id="PTHR37987">
    <property type="entry name" value="CHROMOSOME 9, WHOLE GENOME SHOTGUN SEQUENCE"/>
    <property type="match status" value="1"/>
</dbReference>
<dbReference type="SUPFAM" id="SSF158694">
    <property type="entry name" value="UraD-Like"/>
    <property type="match status" value="1"/>
</dbReference>
<dbReference type="GO" id="GO:0006144">
    <property type="term" value="P:purine nucleobase metabolic process"/>
    <property type="evidence" value="ECO:0007669"/>
    <property type="project" value="UniProtKB-KW"/>
</dbReference>
<dbReference type="KEGG" id="zmk:HG535_0E04700"/>
<dbReference type="Proteomes" id="UP000509704">
    <property type="component" value="Chromosome 5"/>
</dbReference>
<evidence type="ECO:0000259" key="2">
    <source>
        <dbReference type="Pfam" id="PF09349"/>
    </source>
</evidence>
<keyword evidence="1" id="KW-0659">Purine metabolism</keyword>
<feature type="domain" description="Oxo-4-hydroxy-4-carboxy-5-ureidoimidazoline decarboxylase" evidence="2">
    <location>
        <begin position="16"/>
        <end position="186"/>
    </location>
</feature>
<name>A0A7H9B4T3_ZYGMR</name>
<evidence type="ECO:0000313" key="4">
    <source>
        <dbReference type="Proteomes" id="UP000509704"/>
    </source>
</evidence>
<dbReference type="AlphaFoldDB" id="A0A7H9B4T3"/>
<gene>
    <name evidence="3" type="ORF">HG535_0E04700</name>
</gene>
<proteinExistence type="predicted"/>
<organism evidence="3 4">
    <name type="scientific">Zygotorulaspora mrakii</name>
    <name type="common">Zygosaccharomyces mrakii</name>
    <dbReference type="NCBI Taxonomy" id="42260"/>
    <lineage>
        <taxon>Eukaryota</taxon>
        <taxon>Fungi</taxon>
        <taxon>Dikarya</taxon>
        <taxon>Ascomycota</taxon>
        <taxon>Saccharomycotina</taxon>
        <taxon>Saccharomycetes</taxon>
        <taxon>Saccharomycetales</taxon>
        <taxon>Saccharomycetaceae</taxon>
        <taxon>Zygotorulaspora</taxon>
    </lineage>
</organism>
<reference evidence="3 4" key="1">
    <citation type="submission" date="2020-07" db="EMBL/GenBank/DDBJ databases">
        <title>The yeast mating-type switching endonuclease HO is a domesticated member of an unorthodox homing genetic element family.</title>
        <authorList>
            <person name="Coughlan A.Y."/>
            <person name="Lombardi L."/>
            <person name="Braun-Galleani S."/>
            <person name="Martos A.R."/>
            <person name="Galeote V."/>
            <person name="Bigey F."/>
            <person name="Dequin S."/>
            <person name="Byrne K.P."/>
            <person name="Wolfe K.H."/>
        </authorList>
    </citation>
    <scope>NUCLEOTIDE SEQUENCE [LARGE SCALE GENOMIC DNA]</scope>
    <source>
        <strain evidence="3 4">NRRL Y-6702</strain>
    </source>
</reference>
<sequence length="197" mass="22933">MKLAVLDEFLSEKNLRDQVEVINNLYEPSDAILKFTARSEVFMDQARAAVRTYEEFVELIRSHLLQLVNDTERVGPTSKDMGNICDIISSHPRLGENKNLSIHSQNEQKNLQKNRDSAEIQARLKELNEEYEKVYPGLKFIVFVNGRKRPEIIKLMEERVGSGNTWFEEARVAMNELCDIAQDRIKKWEVESLQSKY</sequence>
<dbReference type="RefSeq" id="XP_037145113.1">
    <property type="nucleotide sequence ID" value="XM_037289218.1"/>
</dbReference>